<dbReference type="InterPro" id="IPR025878">
    <property type="entry name" value="Acyl-CoA_dh-like_C_dom"/>
</dbReference>
<evidence type="ECO:0000313" key="11">
    <source>
        <dbReference type="Proteomes" id="UP000515871"/>
    </source>
</evidence>
<evidence type="ECO:0000256" key="2">
    <source>
        <dbReference type="ARBA" id="ARBA00009347"/>
    </source>
</evidence>
<keyword evidence="4 6" id="KW-0274">FAD</keyword>
<dbReference type="InterPro" id="IPR006091">
    <property type="entry name" value="Acyl-CoA_Oxase/DH_mid-dom"/>
</dbReference>
<feature type="domain" description="Acetyl-CoA dehydrogenase-like C-terminal" evidence="9">
    <location>
        <begin position="481"/>
        <end position="618"/>
    </location>
</feature>
<accession>A0ABX6ST55</accession>
<dbReference type="Gene3D" id="2.40.110.20">
    <property type="match status" value="1"/>
</dbReference>
<dbReference type="Pfam" id="PF00441">
    <property type="entry name" value="Acyl-CoA_dh_1"/>
    <property type="match status" value="1"/>
</dbReference>
<dbReference type="Pfam" id="PF02770">
    <property type="entry name" value="Acyl-CoA_dh_M"/>
    <property type="match status" value="1"/>
</dbReference>
<dbReference type="SUPFAM" id="SSF56645">
    <property type="entry name" value="Acyl-CoA dehydrogenase NM domain-like"/>
    <property type="match status" value="1"/>
</dbReference>
<dbReference type="InterPro" id="IPR009100">
    <property type="entry name" value="AcylCoA_DH/oxidase_NM_dom_sf"/>
</dbReference>
<organism evidence="10 11">
    <name type="scientific">Aeromicrobium senzhongii</name>
    <dbReference type="NCBI Taxonomy" id="2663859"/>
    <lineage>
        <taxon>Bacteria</taxon>
        <taxon>Bacillati</taxon>
        <taxon>Actinomycetota</taxon>
        <taxon>Actinomycetes</taxon>
        <taxon>Propionibacteriales</taxon>
        <taxon>Nocardioidaceae</taxon>
        <taxon>Aeromicrobium</taxon>
    </lineage>
</organism>
<dbReference type="Proteomes" id="UP000515871">
    <property type="component" value="Chromosome"/>
</dbReference>
<dbReference type="InterPro" id="IPR036250">
    <property type="entry name" value="AcylCo_DH-like_C"/>
</dbReference>
<dbReference type="RefSeq" id="WP_154597468.1">
    <property type="nucleotide sequence ID" value="NZ_CP060587.1"/>
</dbReference>
<evidence type="ECO:0000259" key="7">
    <source>
        <dbReference type="Pfam" id="PF00441"/>
    </source>
</evidence>
<dbReference type="PANTHER" id="PTHR42803:SF1">
    <property type="entry name" value="BROAD-SPECIFICITY LINEAR ACYL-COA DEHYDROGENASE FADE5"/>
    <property type="match status" value="1"/>
</dbReference>
<dbReference type="SUPFAM" id="SSF47203">
    <property type="entry name" value="Acyl-CoA dehydrogenase C-terminal domain-like"/>
    <property type="match status" value="1"/>
</dbReference>
<keyword evidence="11" id="KW-1185">Reference proteome</keyword>
<dbReference type="InterPro" id="IPR009075">
    <property type="entry name" value="AcylCo_DH/oxidase_C"/>
</dbReference>
<dbReference type="Pfam" id="PF12806">
    <property type="entry name" value="Acyl-CoA_dh_C"/>
    <property type="match status" value="1"/>
</dbReference>
<evidence type="ECO:0000259" key="8">
    <source>
        <dbReference type="Pfam" id="PF02770"/>
    </source>
</evidence>
<comment type="cofactor">
    <cofactor evidence="1 6">
        <name>FAD</name>
        <dbReference type="ChEBI" id="CHEBI:57692"/>
    </cofactor>
</comment>
<dbReference type="PANTHER" id="PTHR42803">
    <property type="entry name" value="ACYL-COA DEHYDROGENASE"/>
    <property type="match status" value="1"/>
</dbReference>
<evidence type="ECO:0000256" key="1">
    <source>
        <dbReference type="ARBA" id="ARBA00001974"/>
    </source>
</evidence>
<dbReference type="Gene3D" id="1.20.140.10">
    <property type="entry name" value="Butyryl-CoA Dehydrogenase, subunit A, domain 3"/>
    <property type="match status" value="1"/>
</dbReference>
<comment type="similarity">
    <text evidence="2 6">Belongs to the acyl-CoA dehydrogenase family.</text>
</comment>
<name>A0ABX6ST55_9ACTN</name>
<reference evidence="10 11" key="1">
    <citation type="submission" date="2020-08" db="EMBL/GenBank/DDBJ databases">
        <title>Novel species in genus Aeromicrobium.</title>
        <authorList>
            <person name="Zhang G."/>
        </authorList>
    </citation>
    <scope>NUCLEOTIDE SEQUENCE [LARGE SCALE GENOMIC DNA]</scope>
    <source>
        <strain evidence="11">zg-629</strain>
    </source>
</reference>
<evidence type="ECO:0000313" key="10">
    <source>
        <dbReference type="EMBL" id="QNL94211.1"/>
    </source>
</evidence>
<proteinExistence type="inferred from homology"/>
<dbReference type="InterPro" id="IPR052166">
    <property type="entry name" value="Diverse_Acyl-CoA_DH"/>
</dbReference>
<evidence type="ECO:0000259" key="9">
    <source>
        <dbReference type="Pfam" id="PF12806"/>
    </source>
</evidence>
<feature type="domain" description="Acyl-CoA dehydrogenase/oxidase C-terminal" evidence="7">
    <location>
        <begin position="294"/>
        <end position="460"/>
    </location>
</feature>
<dbReference type="EMBL" id="CP060587">
    <property type="protein sequence ID" value="QNL94211.1"/>
    <property type="molecule type" value="Genomic_DNA"/>
</dbReference>
<keyword evidence="5 6" id="KW-0560">Oxidoreductase</keyword>
<evidence type="ECO:0000256" key="5">
    <source>
        <dbReference type="ARBA" id="ARBA00023002"/>
    </source>
</evidence>
<protein>
    <submittedName>
        <fullName evidence="10">Acyl-CoA dehydrogenase</fullName>
    </submittedName>
</protein>
<sequence length="622" mass="68262">MSHYKSNLRDVEFNLFELFDRQSVLGTGPFDEVDVDTAKSILAEVERLSREDLAASFVDADRNPPVFDPATHTLKQNPEFAKSYQAWMDAEWWRLQLPTELGGQPAPSSLVWAMGEFVLGANPAIWMYGAGPAFSRVVWENGNERDQKIAQTMIDRKWLTTMVLTEPDAGSDVGAGRTKAFPNEDGTWRIEGVKRFITSAVSDLGENTMHMVLARPVGVEGAGGPGTKGLSLFLVPEHHFDLETGELTGERNGVYVTNVEKKMGIKVSATCEVTFGDPQLGGPATGWLLGEVHDGINQMFRVIENARMMVGSKAIATLSTGYLNALEYAKERVQGADMLNPAKDAPRVTITHHPDVRRSLLTQKAFAEGLRSLMIYTASFQDEVMVKKESGEDASLEHSVNDLLLPIVKGYGSERSWVLLGTESLQTFGGSGFLQEYPLEQYVRDAKIDTLYEGTTAIQGQDLFFRKIVKDQGRALGYLSDQIKAFIDNESGNGRLKVERDLLAKGLEDTTAVITAMFNDLMASNPADENGDARNVYKVALNTTRLVYVLGDLVVSWLLLRGAEVAQNKLDAGATGADKSFYEGKVAAASFFAKTVLPRLAAERAMAEAVDLDVMELDEAAF</sequence>
<evidence type="ECO:0000256" key="3">
    <source>
        <dbReference type="ARBA" id="ARBA00022630"/>
    </source>
</evidence>
<evidence type="ECO:0000256" key="4">
    <source>
        <dbReference type="ARBA" id="ARBA00022827"/>
    </source>
</evidence>
<gene>
    <name evidence="10" type="ORF">H9L21_14200</name>
</gene>
<evidence type="ECO:0000256" key="6">
    <source>
        <dbReference type="RuleBase" id="RU362125"/>
    </source>
</evidence>
<feature type="domain" description="Acyl-CoA oxidase/dehydrogenase middle" evidence="8">
    <location>
        <begin position="162"/>
        <end position="276"/>
    </location>
</feature>
<keyword evidence="3 6" id="KW-0285">Flavoprotein</keyword>